<sequence>MRIDAPYIDTRQKTLVLSRFVILAVKDNGHGDTLGTVGKSRSQFLPPN</sequence>
<accession>A0A238K6S3</accession>
<keyword evidence="2" id="KW-1185">Reference proteome</keyword>
<dbReference type="Proteomes" id="UP000220836">
    <property type="component" value="Unassembled WGS sequence"/>
</dbReference>
<proteinExistence type="predicted"/>
<dbReference type="AlphaFoldDB" id="A0A238K6S3"/>
<reference evidence="1 2" key="1">
    <citation type="submission" date="2017-05" db="EMBL/GenBank/DDBJ databases">
        <authorList>
            <person name="Song R."/>
            <person name="Chenine A.L."/>
            <person name="Ruprecht R.M."/>
        </authorList>
    </citation>
    <scope>NUCLEOTIDE SEQUENCE [LARGE SCALE GENOMIC DNA]</scope>
    <source>
        <strain evidence="1 2">CECT 8663</strain>
    </source>
</reference>
<evidence type="ECO:0000313" key="1">
    <source>
        <dbReference type="EMBL" id="SMX38503.1"/>
    </source>
</evidence>
<protein>
    <submittedName>
        <fullName evidence="1">Uncharacterized protein</fullName>
    </submittedName>
</protein>
<evidence type="ECO:0000313" key="2">
    <source>
        <dbReference type="Proteomes" id="UP000220836"/>
    </source>
</evidence>
<organism evidence="1 2">
    <name type="scientific">Pelagimonas varians</name>
    <dbReference type="NCBI Taxonomy" id="696760"/>
    <lineage>
        <taxon>Bacteria</taxon>
        <taxon>Pseudomonadati</taxon>
        <taxon>Pseudomonadota</taxon>
        <taxon>Alphaproteobacteria</taxon>
        <taxon>Rhodobacterales</taxon>
        <taxon>Roseobacteraceae</taxon>
        <taxon>Pelagimonas</taxon>
    </lineage>
</organism>
<dbReference type="EMBL" id="FXYH01000004">
    <property type="protein sequence ID" value="SMX38503.1"/>
    <property type="molecule type" value="Genomic_DNA"/>
</dbReference>
<gene>
    <name evidence="1" type="ORF">PEV8663_01367</name>
</gene>
<name>A0A238K6S3_9RHOB</name>